<dbReference type="InterPro" id="IPR038765">
    <property type="entry name" value="Papain-like_cys_pep_sf"/>
</dbReference>
<dbReference type="AlphaFoldDB" id="A0A5N6PRN9"/>
<proteinExistence type="predicted"/>
<evidence type="ECO:0008006" key="3">
    <source>
        <dbReference type="Google" id="ProtNLM"/>
    </source>
</evidence>
<dbReference type="Proteomes" id="UP000326396">
    <property type="component" value="Linkage Group LG11"/>
</dbReference>
<accession>A0A5N6PRN9</accession>
<sequence length="840" mass="96384">MGFGGLLLLQVEGVPQRMGFYVVDMFDELNMEIRVPCGNIKVDEESLHNLLGVPKDGVDLLSTDANKVWTPSVTGWRKKYDKDYITPFDIVSRIIKNYDDVSLNFQLDFLVLFISTMVECYAHGKCKLDVLDYFSDDTDVGKINWCKYIISRLKDCKKGWERKATSPFKGGLTILTLMYVGSVKINGMNVDVRVPPIKFWDLDRLKGREHIELASGRFGDGEIMKMAKLDWSTENEENTERLKVTFDDLGFEEQLKGIQRMLSNSFEEKREIEKRIQILYKKNKEDARLEVICSSYEEIYNSKPCLTDHVEEKELKHDNKKVFIGKCRKNKFDWDDRVMEICLEINKRRQVMVQSESENEVDDDHGEGAGHNVEMKCYDTGKKIKAGIGLKPNEMPSYSLGLTQEEIKKANTISGDETVKVLPDQKEANIFNCKEAEHGVKQHDMPSYSLGLTQEWAETKEDATPGEPADVTAKTLDLKGDETIEVLVEQKEETISNAKVIKYNVSKNAIEGEHGVKLHDLPSYSLGLTQECVETKAYAIPVDIEFSGARTFEGNPLKVDLELTNENHQPIWDKTPCTATKKEMIKKVTFLDKDDVCISMIHTKEEDAVWQYLFKNEIMPYIFETEDGLLAESRMLKTLSVGTQIAADVIDCWAAVLNNEERMTCNEQAKRLFCGPFVFQYEVIVFPIIEMNHFYIIVLDDLKNPGFYLIDNMDPDETVVSMRDHKDYFKKDTPYKVKHIIVDYLGKWKHPMTKELEKATIVRLGLPWATIGNITDCGVFAMRHMEMVRSNCHNAFNCGFSTSQEEQRKQIEALRKKYASRIILSNINKLRMNVIVNACV</sequence>
<dbReference type="EMBL" id="SZYD01000003">
    <property type="protein sequence ID" value="KAD6795857.1"/>
    <property type="molecule type" value="Genomic_DNA"/>
</dbReference>
<dbReference type="SUPFAM" id="SSF54001">
    <property type="entry name" value="Cysteine proteinases"/>
    <property type="match status" value="1"/>
</dbReference>
<dbReference type="Gene3D" id="3.40.395.10">
    <property type="entry name" value="Adenoviral Proteinase, Chain A"/>
    <property type="match status" value="1"/>
</dbReference>
<protein>
    <recommendedName>
        <fullName evidence="3">Ubiquitin-like protease family profile domain-containing protein</fullName>
    </recommendedName>
</protein>
<dbReference type="PANTHER" id="PTHR34835">
    <property type="entry name" value="OS07G0283600 PROTEIN-RELATED"/>
    <property type="match status" value="1"/>
</dbReference>
<comment type="caution">
    <text evidence="1">The sequence shown here is derived from an EMBL/GenBank/DDBJ whole genome shotgun (WGS) entry which is preliminary data.</text>
</comment>
<dbReference type="PANTHER" id="PTHR34835:SF90">
    <property type="entry name" value="AMINOTRANSFERASE-LIKE PLANT MOBILE DOMAIN-CONTAINING PROTEIN"/>
    <property type="match status" value="1"/>
</dbReference>
<evidence type="ECO:0000313" key="1">
    <source>
        <dbReference type="EMBL" id="KAD6795857.1"/>
    </source>
</evidence>
<gene>
    <name evidence="1" type="ORF">E3N88_06753</name>
</gene>
<organism evidence="1 2">
    <name type="scientific">Mikania micrantha</name>
    <name type="common">bitter vine</name>
    <dbReference type="NCBI Taxonomy" id="192012"/>
    <lineage>
        <taxon>Eukaryota</taxon>
        <taxon>Viridiplantae</taxon>
        <taxon>Streptophyta</taxon>
        <taxon>Embryophyta</taxon>
        <taxon>Tracheophyta</taxon>
        <taxon>Spermatophyta</taxon>
        <taxon>Magnoliopsida</taxon>
        <taxon>eudicotyledons</taxon>
        <taxon>Gunneridae</taxon>
        <taxon>Pentapetalae</taxon>
        <taxon>asterids</taxon>
        <taxon>campanulids</taxon>
        <taxon>Asterales</taxon>
        <taxon>Asteraceae</taxon>
        <taxon>Asteroideae</taxon>
        <taxon>Heliantheae alliance</taxon>
        <taxon>Eupatorieae</taxon>
        <taxon>Mikania</taxon>
    </lineage>
</organism>
<reference evidence="1 2" key="1">
    <citation type="submission" date="2019-05" db="EMBL/GenBank/DDBJ databases">
        <title>Mikania micrantha, genome provides insights into the molecular mechanism of rapid growth.</title>
        <authorList>
            <person name="Liu B."/>
        </authorList>
    </citation>
    <scope>NUCLEOTIDE SEQUENCE [LARGE SCALE GENOMIC DNA]</scope>
    <source>
        <strain evidence="1">NLD-2019</strain>
        <tissue evidence="1">Leaf</tissue>
    </source>
</reference>
<dbReference type="OrthoDB" id="1748551at2759"/>
<evidence type="ECO:0000313" key="2">
    <source>
        <dbReference type="Proteomes" id="UP000326396"/>
    </source>
</evidence>
<keyword evidence="2" id="KW-1185">Reference proteome</keyword>
<name>A0A5N6PRN9_9ASTR</name>